<gene>
    <name evidence="2" type="ORF">NZH93_43080</name>
</gene>
<dbReference type="AlphaFoldDB" id="A0A9X2VVP4"/>
<feature type="transmembrane region" description="Helical" evidence="1">
    <location>
        <begin position="141"/>
        <end position="159"/>
    </location>
</feature>
<feature type="transmembrane region" description="Helical" evidence="1">
    <location>
        <begin position="37"/>
        <end position="56"/>
    </location>
</feature>
<dbReference type="RefSeq" id="WP_259629115.1">
    <property type="nucleotide sequence ID" value="NZ_JANYMP010000035.1"/>
</dbReference>
<feature type="transmembrane region" description="Helical" evidence="1">
    <location>
        <begin position="165"/>
        <end position="183"/>
    </location>
</feature>
<name>A0A9X2VVP4_9PSEU</name>
<organism evidence="2 3">
    <name type="scientific">Umezawaea endophytica</name>
    <dbReference type="NCBI Taxonomy" id="1654476"/>
    <lineage>
        <taxon>Bacteria</taxon>
        <taxon>Bacillati</taxon>
        <taxon>Actinomycetota</taxon>
        <taxon>Actinomycetes</taxon>
        <taxon>Pseudonocardiales</taxon>
        <taxon>Pseudonocardiaceae</taxon>
        <taxon>Umezawaea</taxon>
    </lineage>
</organism>
<keyword evidence="1" id="KW-0472">Membrane</keyword>
<dbReference type="EMBL" id="JANYMP010000035">
    <property type="protein sequence ID" value="MCS7483666.1"/>
    <property type="molecule type" value="Genomic_DNA"/>
</dbReference>
<dbReference type="Proteomes" id="UP001141259">
    <property type="component" value="Unassembled WGS sequence"/>
</dbReference>
<feature type="transmembrane region" description="Helical" evidence="1">
    <location>
        <begin position="116"/>
        <end position="134"/>
    </location>
</feature>
<feature type="transmembrane region" description="Helical" evidence="1">
    <location>
        <begin position="68"/>
        <end position="96"/>
    </location>
</feature>
<sequence length="193" mass="20137">MHIRTALVALPGLVLAAVGLTHPQFLDASTAHHWRDMHIALAFVFPLLAAAVWVLLDSSPPLIRWAGRVAAFAYAVLYGALDTIAGVGGGAMAIAQNGRTAVVDPLFDVGNALGTPGAWCFLVASVLLVVGVALRVGWKSAPGGVVLVFGAYLFLDSHIYWPKGVVAMTCFAVGLAALSFVDPKPRAGATPRR</sequence>
<evidence type="ECO:0000313" key="3">
    <source>
        <dbReference type="Proteomes" id="UP001141259"/>
    </source>
</evidence>
<reference evidence="2" key="1">
    <citation type="submission" date="2022-08" db="EMBL/GenBank/DDBJ databases">
        <authorList>
            <person name="Tistechok S."/>
            <person name="Samborskyy M."/>
            <person name="Roman I."/>
        </authorList>
    </citation>
    <scope>NUCLEOTIDE SEQUENCE</scope>
    <source>
        <strain evidence="2">DSM 103496</strain>
    </source>
</reference>
<keyword evidence="1" id="KW-0812">Transmembrane</keyword>
<comment type="caution">
    <text evidence="2">The sequence shown here is derived from an EMBL/GenBank/DDBJ whole genome shotgun (WGS) entry which is preliminary data.</text>
</comment>
<accession>A0A9X2VVP4</accession>
<evidence type="ECO:0000313" key="2">
    <source>
        <dbReference type="EMBL" id="MCS7483666.1"/>
    </source>
</evidence>
<keyword evidence="1" id="KW-1133">Transmembrane helix</keyword>
<evidence type="ECO:0000256" key="1">
    <source>
        <dbReference type="SAM" id="Phobius"/>
    </source>
</evidence>
<keyword evidence="3" id="KW-1185">Reference proteome</keyword>
<proteinExistence type="predicted"/>
<protein>
    <submittedName>
        <fullName evidence="2">Uncharacterized protein</fullName>
    </submittedName>
</protein>